<feature type="binding site" evidence="9">
    <location>
        <position position="126"/>
    </location>
    <ligand>
        <name>Mg(2+)</name>
        <dbReference type="ChEBI" id="CHEBI:18420"/>
    </ligand>
</feature>
<comment type="caution">
    <text evidence="12">The sequence shown here is derived from an EMBL/GenBank/DDBJ whole genome shotgun (WGS) entry which is preliminary data.</text>
</comment>
<dbReference type="GO" id="GO:0005737">
    <property type="term" value="C:cytoplasm"/>
    <property type="evidence" value="ECO:0007669"/>
    <property type="project" value="UniProtKB-SubCell"/>
</dbReference>
<evidence type="ECO:0000259" key="10">
    <source>
        <dbReference type="PROSITE" id="PS50137"/>
    </source>
</evidence>
<evidence type="ECO:0000256" key="3">
    <source>
        <dbReference type="ARBA" id="ARBA00022552"/>
    </source>
</evidence>
<dbReference type="NCBIfam" id="TIGR02191">
    <property type="entry name" value="RNaseIII"/>
    <property type="match status" value="1"/>
</dbReference>
<accession>A0A8J6Y2M2</accession>
<evidence type="ECO:0000313" key="12">
    <source>
        <dbReference type="EMBL" id="MBD3869167.1"/>
    </source>
</evidence>
<dbReference type="Gene3D" id="3.30.160.20">
    <property type="match status" value="1"/>
</dbReference>
<dbReference type="Pfam" id="PF14622">
    <property type="entry name" value="Ribonucleas_3_3"/>
    <property type="match status" value="1"/>
</dbReference>
<comment type="catalytic activity">
    <reaction evidence="1 9">
        <text>Endonucleolytic cleavage to 5'-phosphomonoester.</text>
        <dbReference type="EC" id="3.1.26.3"/>
    </reaction>
</comment>
<dbReference type="GO" id="GO:0006397">
    <property type="term" value="P:mRNA processing"/>
    <property type="evidence" value="ECO:0007669"/>
    <property type="project" value="UniProtKB-UniRule"/>
</dbReference>
<evidence type="ECO:0000259" key="11">
    <source>
        <dbReference type="PROSITE" id="PS50142"/>
    </source>
</evidence>
<keyword evidence="4 9" id="KW-0507">mRNA processing</keyword>
<dbReference type="InterPro" id="IPR014720">
    <property type="entry name" value="dsRBD_dom"/>
</dbReference>
<dbReference type="HAMAP" id="MF_00104">
    <property type="entry name" value="RNase_III"/>
    <property type="match status" value="1"/>
</dbReference>
<dbReference type="EC" id="3.1.26.3" evidence="9"/>
<dbReference type="PROSITE" id="PS50142">
    <property type="entry name" value="RNASE_3_2"/>
    <property type="match status" value="1"/>
</dbReference>
<dbReference type="SUPFAM" id="SSF54768">
    <property type="entry name" value="dsRNA-binding domain-like"/>
    <property type="match status" value="1"/>
</dbReference>
<dbReference type="FunFam" id="1.10.1520.10:FF:000001">
    <property type="entry name" value="Ribonuclease 3"/>
    <property type="match status" value="1"/>
</dbReference>
<dbReference type="GO" id="GO:0006364">
    <property type="term" value="P:rRNA processing"/>
    <property type="evidence" value="ECO:0007669"/>
    <property type="project" value="UniProtKB-UniRule"/>
</dbReference>
<evidence type="ECO:0000256" key="7">
    <source>
        <dbReference type="ARBA" id="ARBA00022801"/>
    </source>
</evidence>
<comment type="subunit">
    <text evidence="9">Homodimer.</text>
</comment>
<feature type="active site" evidence="9">
    <location>
        <position position="57"/>
    </location>
</feature>
<dbReference type="PANTHER" id="PTHR11207">
    <property type="entry name" value="RIBONUCLEASE III"/>
    <property type="match status" value="1"/>
</dbReference>
<comment type="subcellular location">
    <subcellularLocation>
        <location evidence="9">Cytoplasm</location>
    </subcellularLocation>
</comment>
<name>A0A8J6Y2M2_9BACT</name>
<dbReference type="CDD" id="cd00593">
    <property type="entry name" value="RIBOc"/>
    <property type="match status" value="1"/>
</dbReference>
<dbReference type="Pfam" id="PF00035">
    <property type="entry name" value="dsrm"/>
    <property type="match status" value="1"/>
</dbReference>
<dbReference type="SMART" id="SM00358">
    <property type="entry name" value="DSRM"/>
    <property type="match status" value="1"/>
</dbReference>
<keyword evidence="6 9" id="KW-0255">Endonuclease</keyword>
<keyword evidence="9" id="KW-0963">Cytoplasm</keyword>
<keyword evidence="3 9" id="KW-0698">rRNA processing</keyword>
<evidence type="ECO:0000256" key="5">
    <source>
        <dbReference type="ARBA" id="ARBA00022722"/>
    </source>
</evidence>
<keyword evidence="9" id="KW-0819">tRNA processing</keyword>
<comment type="similarity">
    <text evidence="2">Belongs to the ribonuclease III family.</text>
</comment>
<keyword evidence="9" id="KW-0479">Metal-binding</keyword>
<dbReference type="EMBL" id="JACXWD010000063">
    <property type="protein sequence ID" value="MBD3869167.1"/>
    <property type="molecule type" value="Genomic_DNA"/>
</dbReference>
<feature type="domain" description="DRBM" evidence="10">
    <location>
        <begin position="168"/>
        <end position="237"/>
    </location>
</feature>
<gene>
    <name evidence="9 12" type="primary">rnc</name>
    <name evidence="12" type="ORF">IFK94_13675</name>
</gene>
<dbReference type="SUPFAM" id="SSF69065">
    <property type="entry name" value="RNase III domain-like"/>
    <property type="match status" value="1"/>
</dbReference>
<keyword evidence="5 9" id="KW-0540">Nuclease</keyword>
<dbReference type="Proteomes" id="UP000648239">
    <property type="component" value="Unassembled WGS sequence"/>
</dbReference>
<keyword evidence="9" id="KW-0699">rRNA-binding</keyword>
<dbReference type="InterPro" id="IPR011907">
    <property type="entry name" value="RNase_III"/>
</dbReference>
<dbReference type="InterPro" id="IPR036389">
    <property type="entry name" value="RNase_III_sf"/>
</dbReference>
<keyword evidence="7 9" id="KW-0378">Hydrolase</keyword>
<dbReference type="PROSITE" id="PS50137">
    <property type="entry name" value="DS_RBD"/>
    <property type="match status" value="1"/>
</dbReference>
<dbReference type="GO" id="GO:0008033">
    <property type="term" value="P:tRNA processing"/>
    <property type="evidence" value="ECO:0007669"/>
    <property type="project" value="UniProtKB-KW"/>
</dbReference>
<protein>
    <recommendedName>
        <fullName evidence="9">Ribonuclease 3</fullName>
        <ecNumber evidence="9">3.1.26.3</ecNumber>
    </recommendedName>
    <alternativeName>
        <fullName evidence="9">Ribonuclease III</fullName>
        <shortName evidence="9">RNase III</shortName>
    </alternativeName>
</protein>
<reference evidence="12 13" key="1">
    <citation type="submission" date="2020-08" db="EMBL/GenBank/DDBJ databases">
        <title>Acidobacteriota in marine sediments use diverse sulfur dissimilation pathways.</title>
        <authorList>
            <person name="Wasmund K."/>
        </authorList>
    </citation>
    <scope>NUCLEOTIDE SEQUENCE [LARGE SCALE GENOMIC DNA]</scope>
    <source>
        <strain evidence="12">MAG AM4</strain>
    </source>
</reference>
<dbReference type="GO" id="GO:0003725">
    <property type="term" value="F:double-stranded RNA binding"/>
    <property type="evidence" value="ECO:0007669"/>
    <property type="project" value="TreeGrafter"/>
</dbReference>
<evidence type="ECO:0000256" key="4">
    <source>
        <dbReference type="ARBA" id="ARBA00022664"/>
    </source>
</evidence>
<feature type="domain" description="RNase III" evidence="11">
    <location>
        <begin position="8"/>
        <end position="140"/>
    </location>
</feature>
<evidence type="ECO:0000256" key="2">
    <source>
        <dbReference type="ARBA" id="ARBA00010183"/>
    </source>
</evidence>
<dbReference type="GO" id="GO:0004525">
    <property type="term" value="F:ribonuclease III activity"/>
    <property type="evidence" value="ECO:0007669"/>
    <property type="project" value="UniProtKB-UniRule"/>
</dbReference>
<feature type="binding site" evidence="9">
    <location>
        <position position="129"/>
    </location>
    <ligand>
        <name>Mg(2+)</name>
        <dbReference type="ChEBI" id="CHEBI:18420"/>
    </ligand>
</feature>
<comment type="cofactor">
    <cofactor evidence="9">
        <name>Mg(2+)</name>
        <dbReference type="ChEBI" id="CHEBI:18420"/>
    </cofactor>
</comment>
<dbReference type="GO" id="GO:0010468">
    <property type="term" value="P:regulation of gene expression"/>
    <property type="evidence" value="ECO:0007669"/>
    <property type="project" value="TreeGrafter"/>
</dbReference>
<feature type="active site" evidence="9">
    <location>
        <position position="129"/>
    </location>
</feature>
<dbReference type="SMART" id="SM00535">
    <property type="entry name" value="RIBOc"/>
    <property type="match status" value="1"/>
</dbReference>
<dbReference type="AlphaFoldDB" id="A0A8J6Y2M2"/>
<feature type="binding site" evidence="9">
    <location>
        <position position="53"/>
    </location>
    <ligand>
        <name>Mg(2+)</name>
        <dbReference type="ChEBI" id="CHEBI:18420"/>
    </ligand>
</feature>
<dbReference type="InterPro" id="IPR000999">
    <property type="entry name" value="RNase_III_dom"/>
</dbReference>
<proteinExistence type="inferred from homology"/>
<dbReference type="CDD" id="cd10845">
    <property type="entry name" value="DSRM_RNAse_III_family"/>
    <property type="match status" value="1"/>
</dbReference>
<dbReference type="GO" id="GO:0019843">
    <property type="term" value="F:rRNA binding"/>
    <property type="evidence" value="ECO:0007669"/>
    <property type="project" value="UniProtKB-KW"/>
</dbReference>
<sequence length="238" mass="26051">MSDVEPGLARVEQAIGYRFRSPELLHTALTHSSYANEMKSPGDTQTEHYERLEFLGDALLGFFAAEELYRADRLADEGLLTRRKQIVVRTRTLSDVAGSLGLGDAMRLSRGELATGGRDKGSLLADVFEAVLAAVYLDGGIRPARAFVRRHLGPVIRDAGAAEQVTEDYKTRFQEQVQSELRVTPIYRIVSSIGPGHRQVFGAVVQVGAETVGSGEGTSRKKAEQAAALDALNHWKRE</sequence>
<dbReference type="PROSITE" id="PS00517">
    <property type="entry name" value="RNASE_3_1"/>
    <property type="match status" value="1"/>
</dbReference>
<keyword evidence="9" id="KW-0460">Magnesium</keyword>
<dbReference type="Gene3D" id="1.10.1520.10">
    <property type="entry name" value="Ribonuclease III domain"/>
    <property type="match status" value="1"/>
</dbReference>
<keyword evidence="8 9" id="KW-0694">RNA-binding</keyword>
<dbReference type="PANTHER" id="PTHR11207:SF0">
    <property type="entry name" value="RIBONUCLEASE 3"/>
    <property type="match status" value="1"/>
</dbReference>
<comment type="function">
    <text evidence="9">Digests double-stranded RNA. Involved in the processing of primary rRNA transcript to yield the immediate precursors to the large and small rRNAs (23S and 16S). Processes some mRNAs, and tRNAs when they are encoded in the rRNA operon. Processes pre-crRNA and tracrRNA of type II CRISPR loci if present in the organism.</text>
</comment>
<dbReference type="GO" id="GO:0046872">
    <property type="term" value="F:metal ion binding"/>
    <property type="evidence" value="ECO:0007669"/>
    <property type="project" value="UniProtKB-KW"/>
</dbReference>
<evidence type="ECO:0000313" key="13">
    <source>
        <dbReference type="Proteomes" id="UP000648239"/>
    </source>
</evidence>
<evidence type="ECO:0000256" key="8">
    <source>
        <dbReference type="ARBA" id="ARBA00022884"/>
    </source>
</evidence>
<evidence type="ECO:0000256" key="6">
    <source>
        <dbReference type="ARBA" id="ARBA00022759"/>
    </source>
</evidence>
<evidence type="ECO:0000256" key="1">
    <source>
        <dbReference type="ARBA" id="ARBA00000109"/>
    </source>
</evidence>
<organism evidence="12 13">
    <name type="scientific">Candidatus Polarisedimenticola svalbardensis</name>
    <dbReference type="NCBI Taxonomy" id="2886004"/>
    <lineage>
        <taxon>Bacteria</taxon>
        <taxon>Pseudomonadati</taxon>
        <taxon>Acidobacteriota</taxon>
        <taxon>Candidatus Polarisedimenticolia</taxon>
        <taxon>Candidatus Polarisedimenticolales</taxon>
        <taxon>Candidatus Polarisedimenticolaceae</taxon>
        <taxon>Candidatus Polarisedimenticola</taxon>
    </lineage>
</organism>
<evidence type="ECO:0000256" key="9">
    <source>
        <dbReference type="HAMAP-Rule" id="MF_00104"/>
    </source>
</evidence>